<evidence type="ECO:0000313" key="2">
    <source>
        <dbReference type="Proteomes" id="UP000199659"/>
    </source>
</evidence>
<name>A0A1I6KI19_9FIRM</name>
<dbReference type="EMBL" id="FOYZ01000009">
    <property type="protein sequence ID" value="SFR90846.1"/>
    <property type="molecule type" value="Genomic_DNA"/>
</dbReference>
<dbReference type="AlphaFoldDB" id="A0A1I6KI19"/>
<dbReference type="OrthoDB" id="9790372at2"/>
<organism evidence="1 2">
    <name type="scientific">Anaeromicropila populeti</name>
    <dbReference type="NCBI Taxonomy" id="37658"/>
    <lineage>
        <taxon>Bacteria</taxon>
        <taxon>Bacillati</taxon>
        <taxon>Bacillota</taxon>
        <taxon>Clostridia</taxon>
        <taxon>Lachnospirales</taxon>
        <taxon>Lachnospiraceae</taxon>
        <taxon>Anaeromicropila</taxon>
    </lineage>
</organism>
<dbReference type="Proteomes" id="UP000199659">
    <property type="component" value="Unassembled WGS sequence"/>
</dbReference>
<protein>
    <recommendedName>
        <fullName evidence="3">DUF177 domain-containing protein</fullName>
    </recommendedName>
</protein>
<keyword evidence="2" id="KW-1185">Reference proteome</keyword>
<sequence>MLISLSEIMSVKGKVLHITVPIEMEYFKLDGAEYSFAKKNPIDLKISCEGERMISLECSTEISLMLPCSRCLEEVETKFDIHVSKNLDFHETEKDRIEELDETNYVIGYDLDTELLLYNEILIQFPLKVLCSEDCKGICFVCGTNLNKENCQCDKAVGDPRMSAFQDVFKNFKEV</sequence>
<dbReference type="Pfam" id="PF02620">
    <property type="entry name" value="YceD"/>
    <property type="match status" value="1"/>
</dbReference>
<gene>
    <name evidence="1" type="ORF">SAMN05661086_02434</name>
</gene>
<reference evidence="1 2" key="1">
    <citation type="submission" date="2016-10" db="EMBL/GenBank/DDBJ databases">
        <authorList>
            <person name="de Groot N.N."/>
        </authorList>
    </citation>
    <scope>NUCLEOTIDE SEQUENCE [LARGE SCALE GENOMIC DNA]</scope>
    <source>
        <strain evidence="1 2">743A</strain>
    </source>
</reference>
<evidence type="ECO:0000313" key="1">
    <source>
        <dbReference type="EMBL" id="SFR90846.1"/>
    </source>
</evidence>
<dbReference type="InterPro" id="IPR003772">
    <property type="entry name" value="YceD"/>
</dbReference>
<accession>A0A1I6KI19</accession>
<dbReference type="RefSeq" id="WP_092561147.1">
    <property type="nucleotide sequence ID" value="NZ_FOYZ01000009.1"/>
</dbReference>
<dbReference type="STRING" id="37658.SAMN05661086_02434"/>
<proteinExistence type="predicted"/>
<evidence type="ECO:0008006" key="3">
    <source>
        <dbReference type="Google" id="ProtNLM"/>
    </source>
</evidence>